<reference evidence="4" key="3">
    <citation type="journal article" date="2022" name="BMC Genomics">
        <title>Comparative genome analysis of mycobacteria focusing on tRNA and non-coding RNA.</title>
        <authorList>
            <person name="Behra P.R.K."/>
            <person name="Pettersson B.M.F."/>
            <person name="Ramesh M."/>
            <person name="Das S."/>
            <person name="Dasgupta S."/>
            <person name="Kirsebom L.A."/>
        </authorList>
    </citation>
    <scope>NUCLEOTIDE SEQUENCE</scope>
    <source>
        <strain evidence="4">DSM 44203</strain>
    </source>
</reference>
<gene>
    <name evidence="4" type="ORF">H7I77_24645</name>
    <name evidence="3" type="ORF">RMCN_1633</name>
</gene>
<name>A0AAW5SST3_MYCNV</name>
<dbReference type="SUPFAM" id="SSF52980">
    <property type="entry name" value="Restriction endonuclease-like"/>
    <property type="match status" value="1"/>
</dbReference>
<reference evidence="3 5" key="1">
    <citation type="journal article" date="2016" name="Genome Announc.">
        <title>Draft Genome Sequences of Five Rapidly Growing Mycobacterium Species, M. thermoresistibile, M. fortuitum subsp. acetamidolyticum, M. canariasense, M. brisbanense, and M. novocastrense.</title>
        <authorList>
            <person name="Katahira K."/>
            <person name="Ogura Y."/>
            <person name="Gotoh Y."/>
            <person name="Hayashi T."/>
        </authorList>
    </citation>
    <scope>NUCLEOTIDE SEQUENCE [LARGE SCALE GENOMIC DNA]</scope>
    <source>
        <strain evidence="3 5">JCM18114</strain>
    </source>
</reference>
<feature type="domain" description="ERCC4" evidence="2">
    <location>
        <begin position="129"/>
        <end position="209"/>
    </location>
</feature>
<dbReference type="AlphaFoldDB" id="A0AAW5SST3"/>
<dbReference type="GO" id="GO:0006259">
    <property type="term" value="P:DNA metabolic process"/>
    <property type="evidence" value="ECO:0007669"/>
    <property type="project" value="UniProtKB-ARBA"/>
</dbReference>
<keyword evidence="5" id="KW-1185">Reference proteome</keyword>
<reference evidence="4" key="2">
    <citation type="submission" date="2020-07" db="EMBL/GenBank/DDBJ databases">
        <authorList>
            <person name="Pettersson B.M.F."/>
            <person name="Behra P.R.K."/>
            <person name="Ramesh M."/>
            <person name="Das S."/>
            <person name="Dasgupta S."/>
            <person name="Kirsebom L.A."/>
        </authorList>
    </citation>
    <scope>NUCLEOTIDE SEQUENCE</scope>
    <source>
        <strain evidence="4">DSM 44203</strain>
    </source>
</reference>
<dbReference type="GO" id="GO:0016746">
    <property type="term" value="F:acyltransferase activity"/>
    <property type="evidence" value="ECO:0007669"/>
    <property type="project" value="InterPro"/>
</dbReference>
<accession>A0AAW5SST3</accession>
<dbReference type="Pfam" id="PF02732">
    <property type="entry name" value="ERCC4"/>
    <property type="match status" value="1"/>
</dbReference>
<dbReference type="Pfam" id="PF23359">
    <property type="entry name" value="Lsr2_DNA-bd"/>
    <property type="match status" value="1"/>
</dbReference>
<keyword evidence="1" id="KW-0238">DNA-binding</keyword>
<comment type="caution">
    <text evidence="4">The sequence shown here is derived from an EMBL/GenBank/DDBJ whole genome shotgun (WGS) entry which is preliminary data.</text>
</comment>
<dbReference type="Proteomes" id="UP000069773">
    <property type="component" value="Unassembled WGS sequence"/>
</dbReference>
<proteinExistence type="predicted"/>
<dbReference type="EMBL" id="BCTA01000023">
    <property type="protein sequence ID" value="GAT08500.1"/>
    <property type="molecule type" value="Genomic_DNA"/>
</dbReference>
<dbReference type="GO" id="GO:0003677">
    <property type="term" value="F:DNA binding"/>
    <property type="evidence" value="ECO:0007669"/>
    <property type="project" value="UniProtKB-KW"/>
</dbReference>
<evidence type="ECO:0000313" key="4">
    <source>
        <dbReference type="EMBL" id="MCV7026506.1"/>
    </source>
</evidence>
<evidence type="ECO:0000313" key="5">
    <source>
        <dbReference type="Proteomes" id="UP000069773"/>
    </source>
</evidence>
<dbReference type="InterPro" id="IPR055370">
    <property type="entry name" value="Lsr2_DNA-bd"/>
</dbReference>
<dbReference type="InterPro" id="IPR036625">
    <property type="entry name" value="E3-bd_dom_sf"/>
</dbReference>
<evidence type="ECO:0000313" key="6">
    <source>
        <dbReference type="Proteomes" id="UP001207528"/>
    </source>
</evidence>
<dbReference type="SMART" id="SM00891">
    <property type="entry name" value="ERCC4"/>
    <property type="match status" value="1"/>
</dbReference>
<evidence type="ECO:0000256" key="1">
    <source>
        <dbReference type="ARBA" id="ARBA00023125"/>
    </source>
</evidence>
<organism evidence="4 6">
    <name type="scientific">Mycolicibacterium novocastrense</name>
    <name type="common">Mycobacterium novocastrense</name>
    <dbReference type="NCBI Taxonomy" id="59813"/>
    <lineage>
        <taxon>Bacteria</taxon>
        <taxon>Bacillati</taxon>
        <taxon>Actinomycetota</taxon>
        <taxon>Actinomycetes</taxon>
        <taxon>Mycobacteriales</taxon>
        <taxon>Mycobacteriaceae</taxon>
        <taxon>Mycolicibacterium</taxon>
    </lineage>
</organism>
<evidence type="ECO:0000259" key="2">
    <source>
        <dbReference type="SMART" id="SM00891"/>
    </source>
</evidence>
<sequence length="332" mass="37189">MAELLIAANPQPDSRLRYLLRLPQPGGDLVFRTSGTWPRVKALYCHPMSLDDWPADAEVIERLPLQSCQRRGAAIDVILQRGRENRSQIVFTTARGREVVFWQSPRTRKQARPNVRTPTARAQGIEELQVLVDAHERYAYTFSSQQVSIVKRALPCGDYGVTVDGSLVASVERKSLPDLVSGLTSGKLRFQVAHLSALPRAAVVVEDRYSQLFRHNFVRPAVVADALAELQIRWPSVPIVFCETRQLAEEWTYRFLAAAHTWALTEEAAQQRISGERIDIAIPAPAGAESEPSTAEVRAWARDAGLPVPDRGRLRPEIRQAWRDAHDPSVKP</sequence>
<dbReference type="GO" id="GO:0004518">
    <property type="term" value="F:nuclease activity"/>
    <property type="evidence" value="ECO:0007669"/>
    <property type="project" value="InterPro"/>
</dbReference>
<dbReference type="Proteomes" id="UP001207528">
    <property type="component" value="Unassembled WGS sequence"/>
</dbReference>
<dbReference type="Gene3D" id="3.40.50.10130">
    <property type="match status" value="1"/>
</dbReference>
<dbReference type="InterPro" id="IPR006166">
    <property type="entry name" value="ERCC4_domain"/>
</dbReference>
<protein>
    <submittedName>
        <fullName evidence="3">ERCC4-type nuclease</fullName>
    </submittedName>
    <submittedName>
        <fullName evidence="4">Lsr2 family protein</fullName>
    </submittedName>
</protein>
<dbReference type="RefSeq" id="WP_067388291.1">
    <property type="nucleotide sequence ID" value="NZ_BCTA01000023.1"/>
</dbReference>
<dbReference type="Gene3D" id="4.10.320.10">
    <property type="entry name" value="E3-binding domain"/>
    <property type="match status" value="1"/>
</dbReference>
<dbReference type="InterPro" id="IPR011335">
    <property type="entry name" value="Restrct_endonuc-II-like"/>
</dbReference>
<dbReference type="EMBL" id="JACKTI010000066">
    <property type="protein sequence ID" value="MCV7026506.1"/>
    <property type="molecule type" value="Genomic_DNA"/>
</dbReference>
<evidence type="ECO:0000313" key="3">
    <source>
        <dbReference type="EMBL" id="GAT08500.1"/>
    </source>
</evidence>